<organism evidence="2 3">
    <name type="scientific">Yimella lutea</name>
    <dbReference type="NCBI Taxonomy" id="587872"/>
    <lineage>
        <taxon>Bacteria</taxon>
        <taxon>Bacillati</taxon>
        <taxon>Actinomycetota</taxon>
        <taxon>Actinomycetes</taxon>
        <taxon>Micrococcales</taxon>
        <taxon>Dermacoccaceae</taxon>
        <taxon>Yimella</taxon>
    </lineage>
</organism>
<dbReference type="AlphaFoldDB" id="A0A542EHX2"/>
<reference evidence="2 3" key="1">
    <citation type="submission" date="2019-06" db="EMBL/GenBank/DDBJ databases">
        <title>Sequencing the genomes of 1000 actinobacteria strains.</title>
        <authorList>
            <person name="Klenk H.-P."/>
        </authorList>
    </citation>
    <scope>NUCLEOTIDE SEQUENCE [LARGE SCALE GENOMIC DNA]</scope>
    <source>
        <strain evidence="2 3">DSM 19828</strain>
    </source>
</reference>
<keyword evidence="3" id="KW-1185">Reference proteome</keyword>
<evidence type="ECO:0000256" key="1">
    <source>
        <dbReference type="SAM" id="MobiDB-lite"/>
    </source>
</evidence>
<name>A0A542EHX2_9MICO</name>
<evidence type="ECO:0000313" key="3">
    <source>
        <dbReference type="Proteomes" id="UP000320806"/>
    </source>
</evidence>
<accession>A0A542EHX2</accession>
<evidence type="ECO:0000313" key="2">
    <source>
        <dbReference type="EMBL" id="TQJ14904.1"/>
    </source>
</evidence>
<dbReference type="EMBL" id="VFMO01000001">
    <property type="protein sequence ID" value="TQJ14904.1"/>
    <property type="molecule type" value="Genomic_DNA"/>
</dbReference>
<dbReference type="Proteomes" id="UP000320806">
    <property type="component" value="Unassembled WGS sequence"/>
</dbReference>
<protein>
    <submittedName>
        <fullName evidence="2">Uncharacterized protein</fullName>
    </submittedName>
</protein>
<comment type="caution">
    <text evidence="2">The sequence shown here is derived from an EMBL/GenBank/DDBJ whole genome shotgun (WGS) entry which is preliminary data.</text>
</comment>
<gene>
    <name evidence="2" type="ORF">FB459_2420</name>
</gene>
<sequence>MLSIPSDNHVRSRRLARSRPASPAIERRVLGLPDVGLS</sequence>
<proteinExistence type="predicted"/>
<feature type="region of interest" description="Disordered" evidence="1">
    <location>
        <begin position="1"/>
        <end position="22"/>
    </location>
</feature>